<evidence type="ECO:0000313" key="2">
    <source>
        <dbReference type="Proteomes" id="UP000199225"/>
    </source>
</evidence>
<keyword evidence="2" id="KW-1185">Reference proteome</keyword>
<dbReference type="STRING" id="86666.SAMN04490247_1048"/>
<reference evidence="2" key="1">
    <citation type="submission" date="2016-10" db="EMBL/GenBank/DDBJ databases">
        <authorList>
            <person name="Varghese N."/>
            <person name="Submissions S."/>
        </authorList>
    </citation>
    <scope>NUCLEOTIDE SEQUENCE [LARGE SCALE GENOMIC DNA]</scope>
    <source>
        <strain evidence="2">DSM 4771</strain>
    </source>
</reference>
<protein>
    <submittedName>
        <fullName evidence="1">Uncharacterized protein</fullName>
    </submittedName>
</protein>
<name>A0A1G8RI13_9BACI</name>
<dbReference type="Proteomes" id="UP000199225">
    <property type="component" value="Unassembled WGS sequence"/>
</dbReference>
<gene>
    <name evidence="1" type="ORF">SAMN04490247_1048</name>
</gene>
<sequence length="212" mass="24047">MKTYGKNYHRRLPNERFETEALVCFGGIASHSSRRTWPEWIGNLKAPRSEPHLEREWEANGLAGHSEELCLLERDASASKNFINSSRAKASHSSRRTWPEWIGNLKAPRSEPHLEREWEANGLAGHSEESCLLERGANAFKNFINSSRAKASHSSRRTWPEWLGNLKAPRSEPHLERDWEANGLAGHSAEPCFPERGASASENFIPDYATVF</sequence>
<dbReference type="AlphaFoldDB" id="A0A1G8RI13"/>
<organism evidence="1 2">
    <name type="scientific">Salimicrobium halophilum</name>
    <dbReference type="NCBI Taxonomy" id="86666"/>
    <lineage>
        <taxon>Bacteria</taxon>
        <taxon>Bacillati</taxon>
        <taxon>Bacillota</taxon>
        <taxon>Bacilli</taxon>
        <taxon>Bacillales</taxon>
        <taxon>Bacillaceae</taxon>
        <taxon>Salimicrobium</taxon>
    </lineage>
</organism>
<accession>A0A1G8RI13</accession>
<dbReference type="EMBL" id="FNEV01000002">
    <property type="protein sequence ID" value="SDJ16637.1"/>
    <property type="molecule type" value="Genomic_DNA"/>
</dbReference>
<evidence type="ECO:0000313" key="1">
    <source>
        <dbReference type="EMBL" id="SDJ16637.1"/>
    </source>
</evidence>
<proteinExistence type="predicted"/>